<gene>
    <name evidence="2" type="ORF">CDV28_101215</name>
</gene>
<reference evidence="2" key="1">
    <citation type="submission" date="2017-07" db="EMBL/GenBank/DDBJ databases">
        <title>The cable genome - Insights into the physiology and evolution of filamentous bacteria capable of sulfide oxidation via long distance electron transfer.</title>
        <authorList>
            <person name="Thorup C."/>
            <person name="Bjerg J.T."/>
            <person name="Schreiber L."/>
            <person name="Nielsen L.P."/>
            <person name="Kjeldsen K.U."/>
            <person name="Boesen T."/>
            <person name="Boggild A."/>
            <person name="Meysman F."/>
            <person name="Geelhoed J."/>
            <person name="Schramm A."/>
        </authorList>
    </citation>
    <scope>NUCLEOTIDE SEQUENCE [LARGE SCALE GENOMIC DNA]</scope>
    <source>
        <strain evidence="2">GS</strain>
    </source>
</reference>
<evidence type="ECO:0000313" key="3">
    <source>
        <dbReference type="Proteomes" id="UP000316238"/>
    </source>
</evidence>
<keyword evidence="1" id="KW-0732">Signal</keyword>
<evidence type="ECO:0000313" key="2">
    <source>
        <dbReference type="EMBL" id="TAA76312.1"/>
    </source>
</evidence>
<keyword evidence="3" id="KW-1185">Reference proteome</keyword>
<dbReference type="Proteomes" id="UP000316238">
    <property type="component" value="Unassembled WGS sequence"/>
</dbReference>
<sequence length="62" mass="6878">MKRIVMAASLLLGCLSLSSAWAAVDLTLFEQDFLRGKGKPDSFAKSFVAQEHQARMCVISRF</sequence>
<dbReference type="EMBL" id="NQJD01000001">
    <property type="protein sequence ID" value="TAA76312.1"/>
    <property type="molecule type" value="Genomic_DNA"/>
</dbReference>
<accession>A0A521G5M6</accession>
<dbReference type="AlphaFoldDB" id="A0A521G5M6"/>
<comment type="caution">
    <text evidence="2">The sequence shown here is derived from an EMBL/GenBank/DDBJ whole genome shotgun (WGS) entry which is preliminary data.</text>
</comment>
<feature type="signal peptide" evidence="1">
    <location>
        <begin position="1"/>
        <end position="22"/>
    </location>
</feature>
<proteinExistence type="predicted"/>
<evidence type="ECO:0000256" key="1">
    <source>
        <dbReference type="SAM" id="SignalP"/>
    </source>
</evidence>
<feature type="chain" id="PRO_5022077827" evidence="1">
    <location>
        <begin position="23"/>
        <end position="62"/>
    </location>
</feature>
<protein>
    <submittedName>
        <fullName evidence="2">Uncharacterized protein</fullName>
    </submittedName>
</protein>
<organism evidence="2 3">
    <name type="scientific">Candidatus Electronema aureum</name>
    <dbReference type="NCBI Taxonomy" id="2005002"/>
    <lineage>
        <taxon>Bacteria</taxon>
        <taxon>Pseudomonadati</taxon>
        <taxon>Thermodesulfobacteriota</taxon>
        <taxon>Desulfobulbia</taxon>
        <taxon>Desulfobulbales</taxon>
        <taxon>Desulfobulbaceae</taxon>
        <taxon>Candidatus Electronema</taxon>
    </lineage>
</organism>
<name>A0A521G5M6_9BACT</name>